<reference evidence="2" key="1">
    <citation type="submission" date="2021-03" db="EMBL/GenBank/DDBJ databases">
        <title>Draft genome sequence of rust myrtle Austropuccinia psidii MF-1, a brazilian biotype.</title>
        <authorList>
            <person name="Quecine M.C."/>
            <person name="Pachon D.M.R."/>
            <person name="Bonatelli M.L."/>
            <person name="Correr F.H."/>
            <person name="Franceschini L.M."/>
            <person name="Leite T.F."/>
            <person name="Margarido G.R.A."/>
            <person name="Almeida C.A."/>
            <person name="Ferrarezi J.A."/>
            <person name="Labate C.A."/>
        </authorList>
    </citation>
    <scope>NUCLEOTIDE SEQUENCE</scope>
    <source>
        <strain evidence="2">MF-1</strain>
    </source>
</reference>
<evidence type="ECO:0000256" key="1">
    <source>
        <dbReference type="SAM" id="MobiDB-lite"/>
    </source>
</evidence>
<comment type="caution">
    <text evidence="2">The sequence shown here is derived from an EMBL/GenBank/DDBJ whole genome shotgun (WGS) entry which is preliminary data.</text>
</comment>
<evidence type="ECO:0000313" key="2">
    <source>
        <dbReference type="EMBL" id="MBW0556101.1"/>
    </source>
</evidence>
<sequence length="147" mass="16918">MRKLFLRHPKSKSKRNGRSSNTLRTILMSTGNPSSSTIRLFSLNRKPKSAEWRSPILEELARLKNNLDTRMTLSDRSICRDALPDKRKFLCQNYEENRLPDHLGHLEEGQTNRSSNRPGHIVPFVQTVSKSPSFQKYGSPSAVLDRR</sequence>
<proteinExistence type="predicted"/>
<feature type="region of interest" description="Disordered" evidence="1">
    <location>
        <begin position="1"/>
        <end position="22"/>
    </location>
</feature>
<feature type="compositionally biased region" description="Basic residues" evidence="1">
    <location>
        <begin position="1"/>
        <end position="17"/>
    </location>
</feature>
<keyword evidence="3" id="KW-1185">Reference proteome</keyword>
<evidence type="ECO:0000313" key="3">
    <source>
        <dbReference type="Proteomes" id="UP000765509"/>
    </source>
</evidence>
<gene>
    <name evidence="2" type="ORF">O181_095816</name>
</gene>
<protein>
    <submittedName>
        <fullName evidence="2">Uncharacterized protein</fullName>
    </submittedName>
</protein>
<name>A0A9Q3PDP2_9BASI</name>
<accession>A0A9Q3PDP2</accession>
<dbReference type="AlphaFoldDB" id="A0A9Q3PDP2"/>
<dbReference type="Proteomes" id="UP000765509">
    <property type="component" value="Unassembled WGS sequence"/>
</dbReference>
<organism evidence="2 3">
    <name type="scientific">Austropuccinia psidii MF-1</name>
    <dbReference type="NCBI Taxonomy" id="1389203"/>
    <lineage>
        <taxon>Eukaryota</taxon>
        <taxon>Fungi</taxon>
        <taxon>Dikarya</taxon>
        <taxon>Basidiomycota</taxon>
        <taxon>Pucciniomycotina</taxon>
        <taxon>Pucciniomycetes</taxon>
        <taxon>Pucciniales</taxon>
        <taxon>Sphaerophragmiaceae</taxon>
        <taxon>Austropuccinia</taxon>
    </lineage>
</organism>
<dbReference type="EMBL" id="AVOT02063385">
    <property type="protein sequence ID" value="MBW0556101.1"/>
    <property type="molecule type" value="Genomic_DNA"/>
</dbReference>